<evidence type="ECO:0000313" key="2">
    <source>
        <dbReference type="Proteomes" id="UP001305779"/>
    </source>
</evidence>
<gene>
    <name evidence="1" type="ORF">PRZ48_004167</name>
</gene>
<sequence length="215" mass="23874">MTHVDQNISLTEDISIICEGIVVIPYHTLLAYLDGLNENEQGWKEGFAASLNALECVLEYLKTKDYTITNGDEGKAPQSGEAHSKGDTATRSPSAAFIQAALKTHVEVFLFGLDYDIPELSQEAIAKFERLFEEADWSVDDMMPVIRHIWEKPNSDTLSLRKAVAKLVVPVADELACHPEFVKAVETGLYVDLVLDLVVEMALRLNHGESMLDPQ</sequence>
<accession>A0ABR0EX61</accession>
<proteinExistence type="predicted"/>
<organism evidence="1 2">
    <name type="scientific">Zasmidium cellare</name>
    <name type="common">Wine cellar mold</name>
    <name type="synonym">Racodium cellare</name>
    <dbReference type="NCBI Taxonomy" id="395010"/>
    <lineage>
        <taxon>Eukaryota</taxon>
        <taxon>Fungi</taxon>
        <taxon>Dikarya</taxon>
        <taxon>Ascomycota</taxon>
        <taxon>Pezizomycotina</taxon>
        <taxon>Dothideomycetes</taxon>
        <taxon>Dothideomycetidae</taxon>
        <taxon>Mycosphaerellales</taxon>
        <taxon>Mycosphaerellaceae</taxon>
        <taxon>Zasmidium</taxon>
    </lineage>
</organism>
<reference evidence="1 2" key="1">
    <citation type="journal article" date="2023" name="G3 (Bethesda)">
        <title>A chromosome-level genome assembly of Zasmidium syzygii isolated from banana leaves.</title>
        <authorList>
            <person name="van Westerhoven A.C."/>
            <person name="Mehrabi R."/>
            <person name="Talebi R."/>
            <person name="Steentjes M.B.F."/>
            <person name="Corcolon B."/>
            <person name="Chong P.A."/>
            <person name="Kema G.H.J."/>
            <person name="Seidl M.F."/>
        </authorList>
    </citation>
    <scope>NUCLEOTIDE SEQUENCE [LARGE SCALE GENOMIC DNA]</scope>
    <source>
        <strain evidence="1 2">P124</strain>
    </source>
</reference>
<keyword evidence="2" id="KW-1185">Reference proteome</keyword>
<comment type="caution">
    <text evidence="1">The sequence shown here is derived from an EMBL/GenBank/DDBJ whole genome shotgun (WGS) entry which is preliminary data.</text>
</comment>
<dbReference type="Proteomes" id="UP001305779">
    <property type="component" value="Unassembled WGS sequence"/>
</dbReference>
<evidence type="ECO:0000313" key="1">
    <source>
        <dbReference type="EMBL" id="KAK4506202.1"/>
    </source>
</evidence>
<protein>
    <submittedName>
        <fullName evidence="1">Uncharacterized protein</fullName>
    </submittedName>
</protein>
<name>A0ABR0EX61_ZASCE</name>
<dbReference type="EMBL" id="JAXOVC010000002">
    <property type="protein sequence ID" value="KAK4506202.1"/>
    <property type="molecule type" value="Genomic_DNA"/>
</dbReference>